<evidence type="ECO:0000313" key="6">
    <source>
        <dbReference type="Proteomes" id="UP000306973"/>
    </source>
</evidence>
<keyword evidence="1" id="KW-0805">Transcription regulation</keyword>
<reference evidence="5 6" key="1">
    <citation type="journal article" date="2007" name="Int. J. Syst. Evol. Microbiol.">
        <title>Halomonas saccharevitans sp. nov., Halomonas arcis sp. nov. and Halomonas subterranea sp. nov., halophilic bacteria isolated from hypersaline environments of China.</title>
        <authorList>
            <person name="Xu X.W."/>
            <person name="Wu Y.H."/>
            <person name="Zhou Z."/>
            <person name="Wang C.S."/>
            <person name="Zhou Y.G."/>
            <person name="Zhang H.B."/>
            <person name="Wang Y."/>
            <person name="Wu M."/>
        </authorList>
    </citation>
    <scope>NUCLEOTIDE SEQUENCE [LARGE SCALE GENOMIC DNA]</scope>
    <source>
        <strain evidence="5 6">TBZ3</strain>
    </source>
</reference>
<dbReference type="EMBL" id="VBUI01000021">
    <property type="protein sequence ID" value="TLF48145.1"/>
    <property type="molecule type" value="Genomic_DNA"/>
</dbReference>
<keyword evidence="3" id="KW-0804">Transcription</keyword>
<evidence type="ECO:0000256" key="1">
    <source>
        <dbReference type="ARBA" id="ARBA00023015"/>
    </source>
</evidence>
<evidence type="ECO:0000256" key="3">
    <source>
        <dbReference type="ARBA" id="ARBA00023163"/>
    </source>
</evidence>
<dbReference type="SUPFAM" id="SSF46785">
    <property type="entry name" value="Winged helix' DNA-binding domain"/>
    <property type="match status" value="1"/>
</dbReference>
<dbReference type="Gene3D" id="1.20.120.530">
    <property type="entry name" value="GntR ligand-binding domain-like"/>
    <property type="match status" value="1"/>
</dbReference>
<dbReference type="InterPro" id="IPR008920">
    <property type="entry name" value="TF_FadR/GntR_C"/>
</dbReference>
<dbReference type="SUPFAM" id="SSF48008">
    <property type="entry name" value="GntR ligand-binding domain-like"/>
    <property type="match status" value="1"/>
</dbReference>
<dbReference type="Pfam" id="PF07729">
    <property type="entry name" value="FCD"/>
    <property type="match status" value="1"/>
</dbReference>
<dbReference type="GO" id="GO:0003700">
    <property type="term" value="F:DNA-binding transcription factor activity"/>
    <property type="evidence" value="ECO:0007669"/>
    <property type="project" value="InterPro"/>
</dbReference>
<dbReference type="PANTHER" id="PTHR43537:SF50">
    <property type="entry name" value="TRANSCRIPTIONAL REGULATORY PROTEIN"/>
    <property type="match status" value="1"/>
</dbReference>
<dbReference type="Proteomes" id="UP000306973">
    <property type="component" value="Unassembled WGS sequence"/>
</dbReference>
<comment type="caution">
    <text evidence="5">The sequence shown here is derived from an EMBL/GenBank/DDBJ whole genome shotgun (WGS) entry which is preliminary data.</text>
</comment>
<sequence>MGRILVLVGWLVGRCFHPSCSGLLPGLWRALNFEFKIQYAKSRTRSRFCKYTFRQPATRVRVAFQQEMTMDDTADVKAPEALAGSAPLRRLSLYEVVAEQLREMVLEGELMPGSRISEKRLCESFEVSRTPLREALKVLANEGLVELLPNRGAKVTEVDPREVADLFEVMVELEALSGHLLARRASDAEIAELRAMHQQMLDHYRRQERPEYFRLNQRIHRRLAEISGNGVLLELETALNLKITRARYAANMKLGRWDESAREHECILEALERRDDEALADAMRDHMRKTGDAVLEGLAAR</sequence>
<keyword evidence="2" id="KW-0238">DNA-binding</keyword>
<accession>A0A5R8ME35</accession>
<dbReference type="GO" id="GO:0003677">
    <property type="term" value="F:DNA binding"/>
    <property type="evidence" value="ECO:0007669"/>
    <property type="project" value="UniProtKB-KW"/>
</dbReference>
<dbReference type="InterPro" id="IPR036388">
    <property type="entry name" value="WH-like_DNA-bd_sf"/>
</dbReference>
<dbReference type="PRINTS" id="PR00035">
    <property type="entry name" value="HTHGNTR"/>
</dbReference>
<dbReference type="AlphaFoldDB" id="A0A5R8ME35"/>
<gene>
    <name evidence="5" type="ORF">FEI13_13575</name>
</gene>
<protein>
    <submittedName>
        <fullName evidence="5">GntR family transcriptional regulator</fullName>
    </submittedName>
</protein>
<dbReference type="SMART" id="SM00345">
    <property type="entry name" value="HTH_GNTR"/>
    <property type="match status" value="1"/>
</dbReference>
<dbReference type="PROSITE" id="PS50949">
    <property type="entry name" value="HTH_GNTR"/>
    <property type="match status" value="1"/>
</dbReference>
<evidence type="ECO:0000259" key="4">
    <source>
        <dbReference type="PROSITE" id="PS50949"/>
    </source>
</evidence>
<dbReference type="PANTHER" id="PTHR43537">
    <property type="entry name" value="TRANSCRIPTIONAL REGULATOR, GNTR FAMILY"/>
    <property type="match status" value="1"/>
</dbReference>
<dbReference type="Gene3D" id="1.10.10.10">
    <property type="entry name" value="Winged helix-like DNA-binding domain superfamily/Winged helix DNA-binding domain"/>
    <property type="match status" value="1"/>
</dbReference>
<keyword evidence="6" id="KW-1185">Reference proteome</keyword>
<dbReference type="InterPro" id="IPR011711">
    <property type="entry name" value="GntR_C"/>
</dbReference>
<proteinExistence type="predicted"/>
<organism evidence="5 6">
    <name type="scientific">Halomonas urmiana</name>
    <dbReference type="NCBI Taxonomy" id="490901"/>
    <lineage>
        <taxon>Bacteria</taxon>
        <taxon>Pseudomonadati</taxon>
        <taxon>Pseudomonadota</taxon>
        <taxon>Gammaproteobacteria</taxon>
        <taxon>Oceanospirillales</taxon>
        <taxon>Halomonadaceae</taxon>
        <taxon>Halomonas</taxon>
    </lineage>
</organism>
<evidence type="ECO:0000256" key="2">
    <source>
        <dbReference type="ARBA" id="ARBA00023125"/>
    </source>
</evidence>
<evidence type="ECO:0000313" key="5">
    <source>
        <dbReference type="EMBL" id="TLF48145.1"/>
    </source>
</evidence>
<feature type="domain" description="HTH gntR-type" evidence="4">
    <location>
        <begin position="91"/>
        <end position="158"/>
    </location>
</feature>
<dbReference type="InterPro" id="IPR036390">
    <property type="entry name" value="WH_DNA-bd_sf"/>
</dbReference>
<dbReference type="Pfam" id="PF00392">
    <property type="entry name" value="GntR"/>
    <property type="match status" value="1"/>
</dbReference>
<dbReference type="InterPro" id="IPR000524">
    <property type="entry name" value="Tscrpt_reg_HTH_GntR"/>
</dbReference>
<dbReference type="CDD" id="cd07377">
    <property type="entry name" value="WHTH_GntR"/>
    <property type="match status" value="1"/>
</dbReference>
<name>A0A5R8ME35_9GAMM</name>
<dbReference type="SMART" id="SM00895">
    <property type="entry name" value="FCD"/>
    <property type="match status" value="1"/>
</dbReference>